<gene>
    <name evidence="2" type="primary">ORF99153</name>
</gene>
<evidence type="ECO:0000313" key="2">
    <source>
        <dbReference type="EMBL" id="CEK76250.1"/>
    </source>
</evidence>
<name>A0A0B7A8D7_9EUPU</name>
<dbReference type="EMBL" id="HACG01029385">
    <property type="protein sequence ID" value="CEK76250.1"/>
    <property type="molecule type" value="Transcribed_RNA"/>
</dbReference>
<dbReference type="AlphaFoldDB" id="A0A0B7A8D7"/>
<proteinExistence type="predicted"/>
<accession>A0A0B7A8D7</accession>
<protein>
    <submittedName>
        <fullName evidence="2">Uncharacterized protein</fullName>
    </submittedName>
</protein>
<sequence length="100" mass="11443">MNAENQPKIYQQVKGLKESGGDDDETMSIPYGGNSWKDTKPPKKIATGNWLNVFNADVAKRQTLSINNALMALTDMVKEHSREKLMRNRDNLRYHMYVQG</sequence>
<feature type="region of interest" description="Disordered" evidence="1">
    <location>
        <begin position="15"/>
        <end position="41"/>
    </location>
</feature>
<organism evidence="2">
    <name type="scientific">Arion vulgaris</name>
    <dbReference type="NCBI Taxonomy" id="1028688"/>
    <lineage>
        <taxon>Eukaryota</taxon>
        <taxon>Metazoa</taxon>
        <taxon>Spiralia</taxon>
        <taxon>Lophotrochozoa</taxon>
        <taxon>Mollusca</taxon>
        <taxon>Gastropoda</taxon>
        <taxon>Heterobranchia</taxon>
        <taxon>Euthyneura</taxon>
        <taxon>Panpulmonata</taxon>
        <taxon>Eupulmonata</taxon>
        <taxon>Stylommatophora</taxon>
        <taxon>Helicina</taxon>
        <taxon>Arionoidea</taxon>
        <taxon>Arionidae</taxon>
        <taxon>Arion</taxon>
    </lineage>
</organism>
<evidence type="ECO:0000256" key="1">
    <source>
        <dbReference type="SAM" id="MobiDB-lite"/>
    </source>
</evidence>
<reference evidence="2" key="1">
    <citation type="submission" date="2014-12" db="EMBL/GenBank/DDBJ databases">
        <title>Insight into the proteome of Arion vulgaris.</title>
        <authorList>
            <person name="Aradska J."/>
            <person name="Bulat T."/>
            <person name="Smidak R."/>
            <person name="Sarate P."/>
            <person name="Gangsoo J."/>
            <person name="Sialana F."/>
            <person name="Bilban M."/>
            <person name="Lubec G."/>
        </authorList>
    </citation>
    <scope>NUCLEOTIDE SEQUENCE</scope>
    <source>
        <tissue evidence="2">Skin</tissue>
    </source>
</reference>